<gene>
    <name evidence="1" type="ORF">D9757_004266</name>
</gene>
<dbReference type="OrthoDB" id="3244423at2759"/>
<dbReference type="Gene3D" id="3.80.10.10">
    <property type="entry name" value="Ribonuclease Inhibitor"/>
    <property type="match status" value="1"/>
</dbReference>
<name>A0A8H5HU74_9AGAR</name>
<keyword evidence="2" id="KW-1185">Reference proteome</keyword>
<dbReference type="InterPro" id="IPR032675">
    <property type="entry name" value="LRR_dom_sf"/>
</dbReference>
<dbReference type="Proteomes" id="UP000518752">
    <property type="component" value="Unassembled WGS sequence"/>
</dbReference>
<organism evidence="1 2">
    <name type="scientific">Collybiopsis confluens</name>
    <dbReference type="NCBI Taxonomy" id="2823264"/>
    <lineage>
        <taxon>Eukaryota</taxon>
        <taxon>Fungi</taxon>
        <taxon>Dikarya</taxon>
        <taxon>Basidiomycota</taxon>
        <taxon>Agaricomycotina</taxon>
        <taxon>Agaricomycetes</taxon>
        <taxon>Agaricomycetidae</taxon>
        <taxon>Agaricales</taxon>
        <taxon>Marasmiineae</taxon>
        <taxon>Omphalotaceae</taxon>
        <taxon>Collybiopsis</taxon>
    </lineage>
</organism>
<sequence length="451" mass="50727">MLLDHPAPPIPCPFISSLPVEILSDIFIVGQSIDGVDRDNECDSDCVEFEQSPAPPFEVRLTQVCSQWRLVAINTGQLWSRISVGPGYSPAAVRVYLERSRECLLDVCLQSCPSASTTNQVLDAVFQQSVRWRACTLEGDMDSLIMSKIVALPVPTLRVFRCTVQPPMRTRRLDEVWENRLVFESGKGCPALKAVILHSFAVHFALPPLTNVTKLQLDYLGRLPLKYDRFRELLTNCRSLVHLSIRGEITDSSLPWPSKVDNSSAVVVPRLSTLRISSLSSNVYSGILLSIDAPLLRSLILEGAQEMDLDRFLRLGTPCRFTRLRSLALYRSSLTPSKLSEVYTLFPLLDEIIAEGFMFDPTEVITRVTETITDLGLDPLPFLKHKHPSTTLGVMLNQGQRVYLEQTLEQDLLDEQLDVDYDSGWTFHKFFGWLLTFITVEALVRAKEAAK</sequence>
<dbReference type="AlphaFoldDB" id="A0A8H5HU74"/>
<comment type="caution">
    <text evidence="1">The sequence shown here is derived from an EMBL/GenBank/DDBJ whole genome shotgun (WGS) entry which is preliminary data.</text>
</comment>
<accession>A0A8H5HU74</accession>
<dbReference type="SUPFAM" id="SSF52047">
    <property type="entry name" value="RNI-like"/>
    <property type="match status" value="1"/>
</dbReference>
<reference evidence="1 2" key="1">
    <citation type="journal article" date="2020" name="ISME J.">
        <title>Uncovering the hidden diversity of litter-decomposition mechanisms in mushroom-forming fungi.</title>
        <authorList>
            <person name="Floudas D."/>
            <person name="Bentzer J."/>
            <person name="Ahren D."/>
            <person name="Johansson T."/>
            <person name="Persson P."/>
            <person name="Tunlid A."/>
        </authorList>
    </citation>
    <scope>NUCLEOTIDE SEQUENCE [LARGE SCALE GENOMIC DNA]</scope>
    <source>
        <strain evidence="1 2">CBS 406.79</strain>
    </source>
</reference>
<dbReference type="EMBL" id="JAACJN010000022">
    <property type="protein sequence ID" value="KAF5389374.1"/>
    <property type="molecule type" value="Genomic_DNA"/>
</dbReference>
<proteinExistence type="predicted"/>
<evidence type="ECO:0008006" key="3">
    <source>
        <dbReference type="Google" id="ProtNLM"/>
    </source>
</evidence>
<evidence type="ECO:0000313" key="1">
    <source>
        <dbReference type="EMBL" id="KAF5389374.1"/>
    </source>
</evidence>
<evidence type="ECO:0000313" key="2">
    <source>
        <dbReference type="Proteomes" id="UP000518752"/>
    </source>
</evidence>
<protein>
    <recommendedName>
        <fullName evidence="3">F-box domain-containing protein</fullName>
    </recommendedName>
</protein>